<dbReference type="Proteomes" id="UP001152798">
    <property type="component" value="Chromosome 5"/>
</dbReference>
<sequence length="105" mass="11777">MVNSSDVPVSAFDDSSYYLGKYDLREIQQKSPGVFAPDFEGGSYFIDGSYFPGKCYLKEVQQDFPGVYAPPRTSTTLQYAIIHSLAYELELDISLELDGIRIMSL</sequence>
<gene>
    <name evidence="1" type="ORF">NEZAVI_LOCUS10468</name>
</gene>
<evidence type="ECO:0000313" key="2">
    <source>
        <dbReference type="Proteomes" id="UP001152798"/>
    </source>
</evidence>
<accession>A0A9P0MND9</accession>
<organism evidence="1 2">
    <name type="scientific">Nezara viridula</name>
    <name type="common">Southern green stink bug</name>
    <name type="synonym">Cimex viridulus</name>
    <dbReference type="NCBI Taxonomy" id="85310"/>
    <lineage>
        <taxon>Eukaryota</taxon>
        <taxon>Metazoa</taxon>
        <taxon>Ecdysozoa</taxon>
        <taxon>Arthropoda</taxon>
        <taxon>Hexapoda</taxon>
        <taxon>Insecta</taxon>
        <taxon>Pterygota</taxon>
        <taxon>Neoptera</taxon>
        <taxon>Paraneoptera</taxon>
        <taxon>Hemiptera</taxon>
        <taxon>Heteroptera</taxon>
        <taxon>Panheteroptera</taxon>
        <taxon>Pentatomomorpha</taxon>
        <taxon>Pentatomoidea</taxon>
        <taxon>Pentatomidae</taxon>
        <taxon>Pentatominae</taxon>
        <taxon>Nezara</taxon>
    </lineage>
</organism>
<dbReference type="EMBL" id="OV725081">
    <property type="protein sequence ID" value="CAH1401453.1"/>
    <property type="molecule type" value="Genomic_DNA"/>
</dbReference>
<evidence type="ECO:0000313" key="1">
    <source>
        <dbReference type="EMBL" id="CAH1401453.1"/>
    </source>
</evidence>
<dbReference type="AlphaFoldDB" id="A0A9P0MND9"/>
<protein>
    <submittedName>
        <fullName evidence="1">Uncharacterized protein</fullName>
    </submittedName>
</protein>
<name>A0A9P0MND9_NEZVI</name>
<keyword evidence="2" id="KW-1185">Reference proteome</keyword>
<proteinExistence type="predicted"/>
<reference evidence="1" key="1">
    <citation type="submission" date="2022-01" db="EMBL/GenBank/DDBJ databases">
        <authorList>
            <person name="King R."/>
        </authorList>
    </citation>
    <scope>NUCLEOTIDE SEQUENCE</scope>
</reference>